<keyword evidence="1" id="KW-1133">Transmembrane helix</keyword>
<keyword evidence="1" id="KW-0812">Transmembrane</keyword>
<dbReference type="HOGENOM" id="CLU_285721_0_0_9"/>
<name>R2S686_9ENTE</name>
<dbReference type="PATRIC" id="fig|1158607.3.peg.3524"/>
<keyword evidence="1" id="KW-0472">Membrane</keyword>
<evidence type="ECO:0000256" key="1">
    <source>
        <dbReference type="SAM" id="Phobius"/>
    </source>
</evidence>
<reference evidence="2 3" key="1">
    <citation type="submission" date="2013-02" db="EMBL/GenBank/DDBJ databases">
        <title>The Genome Sequence of Enterococcus pallens BAA-351.</title>
        <authorList>
            <consortium name="The Broad Institute Genome Sequencing Platform"/>
            <consortium name="The Broad Institute Genome Sequencing Center for Infectious Disease"/>
            <person name="Earl A.M."/>
            <person name="Gilmore M.S."/>
            <person name="Lebreton F."/>
            <person name="Walker B."/>
            <person name="Young S.K."/>
            <person name="Zeng Q."/>
            <person name="Gargeya S."/>
            <person name="Fitzgerald M."/>
            <person name="Haas B."/>
            <person name="Abouelleil A."/>
            <person name="Alvarado L."/>
            <person name="Arachchi H.M."/>
            <person name="Berlin A.M."/>
            <person name="Chapman S.B."/>
            <person name="Dewar J."/>
            <person name="Goldberg J."/>
            <person name="Griggs A."/>
            <person name="Gujja S."/>
            <person name="Hansen M."/>
            <person name="Howarth C."/>
            <person name="Imamovic A."/>
            <person name="Larimer J."/>
            <person name="McCowan C."/>
            <person name="Murphy C."/>
            <person name="Neiman D."/>
            <person name="Pearson M."/>
            <person name="Priest M."/>
            <person name="Roberts A."/>
            <person name="Saif S."/>
            <person name="Shea T."/>
            <person name="Sisk P."/>
            <person name="Sykes S."/>
            <person name="Wortman J."/>
            <person name="Nusbaum C."/>
            <person name="Birren B."/>
        </authorList>
    </citation>
    <scope>NUCLEOTIDE SEQUENCE [LARGE SCALE GENOMIC DNA]</scope>
    <source>
        <strain evidence="2 3">ATCC BAA-351</strain>
    </source>
</reference>
<evidence type="ECO:0008006" key="4">
    <source>
        <dbReference type="Google" id="ProtNLM"/>
    </source>
</evidence>
<dbReference type="OrthoDB" id="2171190at2"/>
<evidence type="ECO:0000313" key="2">
    <source>
        <dbReference type="EMBL" id="EOH90990.1"/>
    </source>
</evidence>
<protein>
    <recommendedName>
        <fullName evidence="4">DUF5057 domain-containing protein</fullName>
    </recommendedName>
</protein>
<dbReference type="Proteomes" id="UP000013782">
    <property type="component" value="Unassembled WGS sequence"/>
</dbReference>
<dbReference type="EMBL" id="AJAQ01000035">
    <property type="protein sequence ID" value="EOH90990.1"/>
    <property type="molecule type" value="Genomic_DNA"/>
</dbReference>
<sequence>MKKITEIRFLLAKNKQAKRAIALVCFVVFMLGGIFVTMKILDEKERVSAHPTNPIKLDEGGTSEFEVPIDAQNLIEPSLTSQGSLYSGFVQTNSDLPTVVKGAVNTFWSDSVIQEGTSNIREIIWIVKDIRLTEAGNYFVLLSASGYSTGGIIGVCVINSSGEIIYINTQGDLRNSVERIQTKLFADNGGKDFLIGTQGNKFYRYSLSSETTSAVVVNRTIVDVDLTNSPNVVLGVGYNYIVDSTLNTNERTAVSASVYFDKRNQVNANASLLFRMPIATISIDGWMNTVSPNFSFDTNYEYSLESFIPPDAEAISGKLYGAINTVSSRITDNHVYGNYDYSSGTAGGITMKTIQVFDKNDTFYENGKPVKRRKVLYENHSSNAQIYLLDELCTDNEIYFVSTEATESKLIKIELTGANAYDIQEIKAYPKDTILNFVENPDDPTQLFYFGSTSSLTDEFYHPVLTEALSGDAYYVQGITDRNFDRKSLYAIAMDEYIMPDFMKPGTEKALIFGRTSSVNRAFVDNQHKVGETGDITEVEADTNVVQAFIGSIKSQSDFAPIIKAQNNIDIDLSHEKINSTETNSNGWTFLDNWLITGEENGTLSSSDAVNVYDYMDSRDSNFGQTWLDKRINRNPRNPTAVIDWLSLGFDKTKAGAQQVTYFVTDSQNQTSVASRWVNKKTNQTIEEDDYCLDAQNFHISLTSLDSDFPDEDTFKGLAKTMAWNKTSSDIDEDGTDSNKLSNTVTINATQLEALRDATVAKPYPVDVTYRPTSGVELTNRVWVFVTTTNTLPNSETSPATTPQDTNGVVFYGDDYTLPYRMRNTHTNAEAVTSANVKVYDYFDSTHEEDDELPTLADATKNANKLVVDLPTIQNSLEPETVRPSISYTWEGATDANHTKDAVTLGYVDVGLTGNALLHIRQVVLDSSGEIVVPTEGYFEIRNLLFDQTNPMNPPAVDPDYLATFVSKSGRFEDNPDFTEIVASVNHLTHIADQVQLSVIVPEFYQYLGYFSTAEQTDPGGALHETMENYLPGVPELFKGEINAEGEFWITLYLKPNEDAQNNTKTPQPYSWDYKKNNLGKIKTK</sequence>
<accession>R2S686</accession>
<dbReference type="eggNOG" id="ENOG50306TF">
    <property type="taxonomic scope" value="Bacteria"/>
</dbReference>
<evidence type="ECO:0000313" key="3">
    <source>
        <dbReference type="Proteomes" id="UP000013782"/>
    </source>
</evidence>
<organism evidence="2 3">
    <name type="scientific">Enterococcus pallens ATCC BAA-351</name>
    <dbReference type="NCBI Taxonomy" id="1158607"/>
    <lineage>
        <taxon>Bacteria</taxon>
        <taxon>Bacillati</taxon>
        <taxon>Bacillota</taxon>
        <taxon>Bacilli</taxon>
        <taxon>Lactobacillales</taxon>
        <taxon>Enterococcaceae</taxon>
        <taxon>Enterococcus</taxon>
    </lineage>
</organism>
<keyword evidence="3" id="KW-1185">Reference proteome</keyword>
<dbReference type="AlphaFoldDB" id="R2S686"/>
<dbReference type="STRING" id="160454.RV10_GL004718"/>
<comment type="caution">
    <text evidence="2">The sequence shown here is derived from an EMBL/GenBank/DDBJ whole genome shotgun (WGS) entry which is preliminary data.</text>
</comment>
<feature type="transmembrane region" description="Helical" evidence="1">
    <location>
        <begin position="20"/>
        <end position="41"/>
    </location>
</feature>
<proteinExistence type="predicted"/>
<dbReference type="RefSeq" id="WP_010758506.1">
    <property type="nucleotide sequence ID" value="NZ_ASWD01000004.1"/>
</dbReference>
<gene>
    <name evidence="2" type="ORF">UAU_03529</name>
</gene>